<reference evidence="1 2" key="2">
    <citation type="journal article" date="2022" name="Mol. Ecol. Resour.">
        <title>The genomes of chicory, endive, great burdock and yacon provide insights into Asteraceae paleo-polyploidization history and plant inulin production.</title>
        <authorList>
            <person name="Fan W."/>
            <person name="Wang S."/>
            <person name="Wang H."/>
            <person name="Wang A."/>
            <person name="Jiang F."/>
            <person name="Liu H."/>
            <person name="Zhao H."/>
            <person name="Xu D."/>
            <person name="Zhang Y."/>
        </authorList>
    </citation>
    <scope>NUCLEOTIDE SEQUENCE [LARGE SCALE GENOMIC DNA]</scope>
    <source>
        <strain evidence="2">cv. Yunnan</strain>
        <tissue evidence="1">Leaves</tissue>
    </source>
</reference>
<gene>
    <name evidence="1" type="ORF">L1987_57449</name>
</gene>
<dbReference type="EMBL" id="CM042036">
    <property type="protein sequence ID" value="KAI3744370.1"/>
    <property type="molecule type" value="Genomic_DNA"/>
</dbReference>
<keyword evidence="2" id="KW-1185">Reference proteome</keyword>
<protein>
    <submittedName>
        <fullName evidence="1">Uncharacterized protein</fullName>
    </submittedName>
</protein>
<organism evidence="1 2">
    <name type="scientific">Smallanthus sonchifolius</name>
    <dbReference type="NCBI Taxonomy" id="185202"/>
    <lineage>
        <taxon>Eukaryota</taxon>
        <taxon>Viridiplantae</taxon>
        <taxon>Streptophyta</taxon>
        <taxon>Embryophyta</taxon>
        <taxon>Tracheophyta</taxon>
        <taxon>Spermatophyta</taxon>
        <taxon>Magnoliopsida</taxon>
        <taxon>eudicotyledons</taxon>
        <taxon>Gunneridae</taxon>
        <taxon>Pentapetalae</taxon>
        <taxon>asterids</taxon>
        <taxon>campanulids</taxon>
        <taxon>Asterales</taxon>
        <taxon>Asteraceae</taxon>
        <taxon>Asteroideae</taxon>
        <taxon>Heliantheae alliance</taxon>
        <taxon>Millerieae</taxon>
        <taxon>Smallanthus</taxon>
    </lineage>
</organism>
<name>A0ACB9DD49_9ASTR</name>
<comment type="caution">
    <text evidence="1">The sequence shown here is derived from an EMBL/GenBank/DDBJ whole genome shotgun (WGS) entry which is preliminary data.</text>
</comment>
<dbReference type="Proteomes" id="UP001056120">
    <property type="component" value="Linkage Group LG19"/>
</dbReference>
<evidence type="ECO:0000313" key="2">
    <source>
        <dbReference type="Proteomes" id="UP001056120"/>
    </source>
</evidence>
<accession>A0ACB9DD49</accession>
<sequence length="83" mass="9455">MKGLSHITCLMQRALNTWEERDATALRVKRRLGKANSFCMSKMHKVDEEALPLLSMDGLKEMYALAVCARRNPYAAVCRLRGK</sequence>
<proteinExistence type="predicted"/>
<evidence type="ECO:0000313" key="1">
    <source>
        <dbReference type="EMBL" id="KAI3744370.1"/>
    </source>
</evidence>
<reference evidence="2" key="1">
    <citation type="journal article" date="2022" name="Mol. Ecol. Resour.">
        <title>The genomes of chicory, endive, great burdock and yacon provide insights into Asteraceae palaeo-polyploidization history and plant inulin production.</title>
        <authorList>
            <person name="Fan W."/>
            <person name="Wang S."/>
            <person name="Wang H."/>
            <person name="Wang A."/>
            <person name="Jiang F."/>
            <person name="Liu H."/>
            <person name="Zhao H."/>
            <person name="Xu D."/>
            <person name="Zhang Y."/>
        </authorList>
    </citation>
    <scope>NUCLEOTIDE SEQUENCE [LARGE SCALE GENOMIC DNA]</scope>
    <source>
        <strain evidence="2">cv. Yunnan</strain>
    </source>
</reference>